<proteinExistence type="predicted"/>
<accession>A0A8S5S3S2</accession>
<protein>
    <submittedName>
        <fullName evidence="1">Uncharacterized protein</fullName>
    </submittedName>
</protein>
<sequence>MHAGRPFPVQRERSGVRIIEPLVGIDHRAAGAVHDPRPEPCGIVAQYLVSAEEFGDFGQVGGHRVGYGRHLLEDGLRLARRTVVVVVAVGAAEAVPAIDTESLEQRVVHAVELHPAVAQQQGNVLADLHHRAEVGTPQPAAEEAEFE</sequence>
<organism evidence="1">
    <name type="scientific">Siphoviridae sp. ctBLh2</name>
    <dbReference type="NCBI Taxonomy" id="2827803"/>
    <lineage>
        <taxon>Viruses</taxon>
        <taxon>Duplodnaviria</taxon>
        <taxon>Heunggongvirae</taxon>
        <taxon>Uroviricota</taxon>
        <taxon>Caudoviricetes</taxon>
    </lineage>
</organism>
<dbReference type="EMBL" id="BK032514">
    <property type="protein sequence ID" value="DAF45576.1"/>
    <property type="molecule type" value="Genomic_DNA"/>
</dbReference>
<evidence type="ECO:0000313" key="1">
    <source>
        <dbReference type="EMBL" id="DAF45576.1"/>
    </source>
</evidence>
<name>A0A8S5S3S2_9CAUD</name>
<reference evidence="1" key="1">
    <citation type="journal article" date="2021" name="Proc. Natl. Acad. Sci. U.S.A.">
        <title>A Catalog of Tens of Thousands of Viruses from Human Metagenomes Reveals Hidden Associations with Chronic Diseases.</title>
        <authorList>
            <person name="Tisza M.J."/>
            <person name="Buck C.B."/>
        </authorList>
    </citation>
    <scope>NUCLEOTIDE SEQUENCE</scope>
    <source>
        <strain evidence="1">CtBLh2</strain>
    </source>
</reference>